<reference evidence="3 4" key="1">
    <citation type="submission" date="2019-09" db="EMBL/GenBank/DDBJ databases">
        <title>Genome sequence and assembly of Adhaeribacter sp.</title>
        <authorList>
            <person name="Chhetri G."/>
        </authorList>
    </citation>
    <scope>NUCLEOTIDE SEQUENCE [LARGE SCALE GENOMIC DNA]</scope>
    <source>
        <strain evidence="3 4">DK36</strain>
    </source>
</reference>
<accession>A0A5M6DNL3</accession>
<name>A0A5M6DNL3_9BACT</name>
<dbReference type="InterPro" id="IPR013517">
    <property type="entry name" value="FG-GAP"/>
</dbReference>
<protein>
    <submittedName>
        <fullName evidence="3">VCBS repeat-containing protein</fullName>
    </submittedName>
</protein>
<gene>
    <name evidence="3" type="ORF">F0145_00595</name>
</gene>
<dbReference type="SUPFAM" id="SSF69318">
    <property type="entry name" value="Integrin alpha N-terminal domain"/>
    <property type="match status" value="3"/>
</dbReference>
<dbReference type="Gene3D" id="2.130.10.130">
    <property type="entry name" value="Integrin alpha, N-terminal"/>
    <property type="match status" value="3"/>
</dbReference>
<proteinExistence type="predicted"/>
<dbReference type="Pfam" id="PF13517">
    <property type="entry name" value="FG-GAP_3"/>
    <property type="match status" value="7"/>
</dbReference>
<evidence type="ECO:0000259" key="2">
    <source>
        <dbReference type="Pfam" id="PF07593"/>
    </source>
</evidence>
<dbReference type="InterPro" id="IPR028994">
    <property type="entry name" value="Integrin_alpha_N"/>
</dbReference>
<dbReference type="Proteomes" id="UP000323426">
    <property type="component" value="Unassembled WGS sequence"/>
</dbReference>
<evidence type="ECO:0000313" key="3">
    <source>
        <dbReference type="EMBL" id="KAA5549131.1"/>
    </source>
</evidence>
<dbReference type="AlphaFoldDB" id="A0A5M6DNL3"/>
<dbReference type="PANTHER" id="PTHR16026:SF0">
    <property type="entry name" value="CARTILAGE ACIDIC PROTEIN 1"/>
    <property type="match status" value="1"/>
</dbReference>
<evidence type="ECO:0000313" key="4">
    <source>
        <dbReference type="Proteomes" id="UP000323426"/>
    </source>
</evidence>
<feature type="domain" description="ASPIC/UnbV" evidence="2">
    <location>
        <begin position="530"/>
        <end position="595"/>
    </location>
</feature>
<dbReference type="InterPro" id="IPR027039">
    <property type="entry name" value="Crtac1"/>
</dbReference>
<keyword evidence="1" id="KW-0732">Signal</keyword>
<dbReference type="EMBL" id="VWSF01000001">
    <property type="protein sequence ID" value="KAA5549131.1"/>
    <property type="molecule type" value="Genomic_DNA"/>
</dbReference>
<dbReference type="PANTHER" id="PTHR16026">
    <property type="entry name" value="CARTILAGE ACIDIC PROTEIN 1"/>
    <property type="match status" value="1"/>
</dbReference>
<dbReference type="InterPro" id="IPR011519">
    <property type="entry name" value="UnbV_ASPIC"/>
</dbReference>
<dbReference type="PROSITE" id="PS51257">
    <property type="entry name" value="PROKAR_LIPOPROTEIN"/>
    <property type="match status" value="1"/>
</dbReference>
<dbReference type="RefSeq" id="WP_150086126.1">
    <property type="nucleotide sequence ID" value="NZ_VWSF01000001.1"/>
</dbReference>
<keyword evidence="4" id="KW-1185">Reference proteome</keyword>
<evidence type="ECO:0000256" key="1">
    <source>
        <dbReference type="ARBA" id="ARBA00022729"/>
    </source>
</evidence>
<comment type="caution">
    <text evidence="3">The sequence shown here is derived from an EMBL/GenBank/DDBJ whole genome shotgun (WGS) entry which is preliminary data.</text>
</comment>
<dbReference type="Pfam" id="PF07593">
    <property type="entry name" value="UnbV_ASPIC"/>
    <property type="match status" value="1"/>
</dbReference>
<sequence length="1175" mass="130489">MKNYYSVFFLILLLSLAGCNKNKPLFERKTASETGISFINTVTPNDSLNLLSYEYFYNGGGVAVGDVNNDGLSDIYFTGNTVSSRLYINQGNFKFKDVTEQAKVGTQTWATGVAMVDINQDNLLDIYVCVADYRSPELRKNLLYINKGLNKEGIPTYAEEGEEYGLADNGYGTQAVFFDYDKDNDLDVYILCVNKEDVNPNLIRQTKKPKRDPSVDRLYRNNGNNTFTNVSEEAGINQEGFGLGVVVTDINQDGWPDLYVANDFIFSDQLLINNQNGTFSDSIKSYIKHTSQFSMGTDIADFNNDGLMDIVTVDMMPADNKRQKLMNGVKTYDEFNLAIRRGYMPQYVRNNLQLNNGNGTFSEISQLAGVHQTDWSWAALLADFDNDGHRDLFISNGIRKDITHLDFVMYHAMQKRARFGRAEGEDQIHRMVEEMEGVKNQNALFRNNGDLTFTNKSEDWGLKEFSFTNGAAYADFDNDGDLDLVMNNIDEEPYLYENNTLPAGKNKDKNKATTNNYLRLKLKGGVLDHGTKVNLRYKGQKQVAEYTPYRGFQSTVEPYLHFGLGNITQVDSLEVIWPDGKYQLLQNIKANQLLTLQHQDADAKPLTTPKSPQTLFTEVSQALGIDYQHQDAEYVDFKVQPLLPHKFSQNGPGMAVGDVNNDGLEDFYVGAGANKLGKLFVQNAQGKFKATTITDKPSAADEMGVLLFDADNDKDLDLYVVGGGSESRPELGKYQNRLFRNNGRGQFTEDPQALPPIITSGSCVIAADYDQDGDLDLFIGGRVEPQKYPLPVKSCILRNEGGRFVDATSAVCKELENIGMVTSALWTDFDQDGKVDLLVAGEWMPLTFFKNTGGNFKNVTAATGLSNTSGWWNSLVAGDFDNDGDIDYAAGNLGLNSRFKASVKEPIEVYAKDFDKNGSTDAIMSFYIAGKKYPVPGRDEMIDQIVSTRRDYPSYEKYANLTFAQMYPPEKLAGTYAVKAETFKTSYLENLGGGKFSIKALPVQAQVAPVFGMSAQDYNQDGHLDLVLTGNSYATEVMTGAYDAFIGLYLQGNGKGNFVPVPVTQSGFFVDGDAKGVAGITLANGQALTLVSQFNNKLKAFAVNKPASTETAKVISLQPLDAFGIEYLENGQQRKCEFYYGSTYLSQSSRKMLLGPDVKSIEIFDYNGKSRKVTL</sequence>
<organism evidence="3 4">
    <name type="scientific">Adhaeribacter rhizoryzae</name>
    <dbReference type="NCBI Taxonomy" id="2607907"/>
    <lineage>
        <taxon>Bacteria</taxon>
        <taxon>Pseudomonadati</taxon>
        <taxon>Bacteroidota</taxon>
        <taxon>Cytophagia</taxon>
        <taxon>Cytophagales</taxon>
        <taxon>Hymenobacteraceae</taxon>
        <taxon>Adhaeribacter</taxon>
    </lineage>
</organism>